<evidence type="ECO:0000256" key="1">
    <source>
        <dbReference type="SAM" id="Phobius"/>
    </source>
</evidence>
<keyword evidence="1" id="KW-0812">Transmembrane</keyword>
<protein>
    <submittedName>
        <fullName evidence="2">Uncharacterized protein</fullName>
    </submittedName>
</protein>
<dbReference type="AlphaFoldDB" id="A0AAJ1MZB5"/>
<sequence length="189" mass="21945">MLTKTLDFILDVLKALIIPKLGAKSEDTIFELTKSDSTEYKKQKLEHNERMGRKKITGISNSWVQNEIIKICDNNTDVPSHNYFAPFDDYLKRNKNISQLIFDEEKLRFNKSESKWAYAVFCTMLLMCSFLYWHEGVTKYSLILLIILGLIGIIALLGCLKLSPPSERKIKKAKGYIDDYYNSRNTDQE</sequence>
<name>A0AAJ1MZB5_XENBV</name>
<evidence type="ECO:0000313" key="2">
    <source>
        <dbReference type="EMBL" id="MDE1478585.1"/>
    </source>
</evidence>
<dbReference type="RefSeq" id="WP_274712516.1">
    <property type="nucleotide sequence ID" value="NZ_JAILSO010000030.1"/>
</dbReference>
<organism evidence="2 3">
    <name type="scientific">Xenorhabdus bovienii</name>
    <name type="common">Xenorhabdus nematophila subsp. bovienii</name>
    <dbReference type="NCBI Taxonomy" id="40576"/>
    <lineage>
        <taxon>Bacteria</taxon>
        <taxon>Pseudomonadati</taxon>
        <taxon>Pseudomonadota</taxon>
        <taxon>Gammaproteobacteria</taxon>
        <taxon>Enterobacterales</taxon>
        <taxon>Morganellaceae</taxon>
        <taxon>Xenorhabdus</taxon>
    </lineage>
</organism>
<keyword evidence="1" id="KW-0472">Membrane</keyword>
<keyword evidence="1" id="KW-1133">Transmembrane helix</keyword>
<evidence type="ECO:0000313" key="3">
    <source>
        <dbReference type="Proteomes" id="UP001222434"/>
    </source>
</evidence>
<dbReference type="EMBL" id="JAILSO010000030">
    <property type="protein sequence ID" value="MDE1478585.1"/>
    <property type="molecule type" value="Genomic_DNA"/>
</dbReference>
<reference evidence="2" key="1">
    <citation type="submission" date="2021-08" db="EMBL/GenBank/DDBJ databases">
        <authorList>
            <person name="Papudeshi B."/>
            <person name="Bashey-Visser F."/>
        </authorList>
    </citation>
    <scope>NUCLEOTIDE SEQUENCE</scope>
    <source>
        <strain evidence="2">MC_266_E_2016</strain>
    </source>
</reference>
<reference evidence="2" key="2">
    <citation type="journal article" date="2022" name="J. Evol. Biol.">
        <title>Pre- and post-association barriers to host switching in sympatric mutualists.</title>
        <authorList>
            <person name="Dinges Z.M."/>
            <person name="Phillips R.K."/>
            <person name="Lively C.M."/>
            <person name="Bashey F."/>
        </authorList>
    </citation>
    <scope>NUCLEOTIDE SEQUENCE</scope>
    <source>
        <strain evidence="2">MC_266_E_2016</strain>
    </source>
</reference>
<comment type="caution">
    <text evidence="2">The sequence shown here is derived from an EMBL/GenBank/DDBJ whole genome shotgun (WGS) entry which is preliminary data.</text>
</comment>
<dbReference type="Proteomes" id="UP001222434">
    <property type="component" value="Unassembled WGS sequence"/>
</dbReference>
<feature type="transmembrane region" description="Helical" evidence="1">
    <location>
        <begin position="140"/>
        <end position="162"/>
    </location>
</feature>
<proteinExistence type="predicted"/>
<gene>
    <name evidence="2" type="ORF">KKJ01_10180</name>
</gene>
<accession>A0AAJ1MZB5</accession>
<feature type="transmembrane region" description="Helical" evidence="1">
    <location>
        <begin position="116"/>
        <end position="134"/>
    </location>
</feature>